<dbReference type="NCBIfam" id="TIGR04131">
    <property type="entry name" value="Bac_Flav_CTERM"/>
    <property type="match status" value="1"/>
</dbReference>
<gene>
    <name evidence="1" type="ORF">CA834_05260</name>
</gene>
<comment type="caution">
    <text evidence="1">The sequence shown here is derived from an EMBL/GenBank/DDBJ whole genome shotgun (WGS) entry which is preliminary data.</text>
</comment>
<organism evidence="1 2">
    <name type="scientific">Winogradskyella aurantia</name>
    <dbReference type="NCBI Taxonomy" id="1915063"/>
    <lineage>
        <taxon>Bacteria</taxon>
        <taxon>Pseudomonadati</taxon>
        <taxon>Bacteroidota</taxon>
        <taxon>Flavobacteriia</taxon>
        <taxon>Flavobacteriales</taxon>
        <taxon>Flavobacteriaceae</taxon>
        <taxon>Winogradskyella</taxon>
    </lineage>
</organism>
<evidence type="ECO:0008006" key="3">
    <source>
        <dbReference type="Google" id="ProtNLM"/>
    </source>
</evidence>
<dbReference type="EMBL" id="NGJN01000002">
    <property type="protein sequence ID" value="OZV70027.1"/>
    <property type="molecule type" value="Genomic_DNA"/>
</dbReference>
<dbReference type="InterPro" id="IPR049804">
    <property type="entry name" value="Choice_anch_L"/>
</dbReference>
<sequence>MDCIKLSLITLFLAFLGISYGQQVVIDNSISAQNLIENNLIQGCIEVSNISSPVNGSTVGLTSFGYFQRGASNFPFEDGIVLTTGNVLSAGNGINNATLNEGNENWGSDADLESTLGITGTLNATSIEFDVISISNTIQFNYILASEEYFANFPCDYSDGFAFLIREAGTNSPYVNIALVPGTSIPVNTTTVHDEIVGFCEASNEQFFDGYNLGDTNFNGRTTVLSATAAIQPNVQYQIKLVIADQNDQNYDSAVFIQGSSFNASVNLGEDFTTCAPEAELDGNIYNPNASYTWYLNNTLIEGAMGPTYNATQSGNYRVEIEIPLAGGVCVIEDDINLELNSTQSSVLISDYEICDDLSNDGIEVFDLSMKDDEILSLVPASNYVISYHYSLTEAESGINVINNPIQNTSNPQIIHVRIEDITNGCLLFSTVNLIVNNVPIINEPTPLVVCDDQEADGFTSIDLTVKNDEITDSQNNLLVNYHATENDAIAGANPLPMPYVNTNPNEVVYVSVLNQQTGCRGITTLNIEVSEIPTIDRSNHYIDACDSDYDGFAQFNLTDIIPDVIGNLTGVSVTFHETNEDALNGVNAIANDTDYSNIIANEQIVYIRIENDATGCASVTPIEIHTNMLLTATNLDDVSICDIDNDQEEEIDFGAIASRIMRDIPDITIEFYETETDRDNGVNAIDQSVSYSSLSNPQTIYLRLSSPTCTDVADIQIVLNPIQEFTSVGTLTVCDDDQDGLTTTELSNFDNLVTGGASDYSVTYFLTEADAEDNTNALPNLYDNSTNPFTLYPRVASDETGCADINSFMVEVLLAPESSTPNTIIICDADRDGVTVIDLSTSVSEALSQTEDRTVSLHNSLSDANSDVNAISNITNYQAQTETIYIRIENDNTGCYSVEELLIIVNTLPYVGTVNNEMSAYNICENESDGIGEFFFLTKDAEALNGQTGKNVSYYLSESEANTKTNPIDKENAFENSSNPQTIYIRVENDTDESCFMTSSFTIEVGTNPEFNEPTNWFVCDDMSNDGQETFNLSAKIEEIQAGFPDIQNISFYANETDAVNSTEPLPINFTNTVNPQQIYVQIDNGTICNSISSFVLNVIQVPTVNPTLPLEVCDDNYDAIVTVNLTDVDIDILDVRQDDIEIQYYETIEDAELNQNSINDPNNYTTSSITQTVYVKVTNTVSDCYTLVPIDIIVNLPPIITDFVNYNICANDDNFFDLNEISAFAVTNMAGIVFSYFSSETDAISNNNALNLDYTYQSNSDILYLRAQFTETECFIIYQFNLIVNTLPTANQPNDLIVCDDDFDGLFQFDLNLQNATVLGNQDASGLTVSYHNSMEDADTGNSPVDVDYFAFDGEIIYVRLENNSTGCYDTTLFNVVINPLPIIDIGDQVICLNNLPLLVSANTNNASDSYQWSTGETSPEIVITTIGTYWVRITSEFGCENMETFEVIESEAATIEATEIIDFSDPNNITVTISGIGNYLYQLDGGVPQESNVFNNVSMGYHTVTIIDLNGCAQVTKEVLVVDIPKFMTPNNDGYFDTWHIVGIETLPGTVIHIFDRYGKLVKVISADTPGWDGTYNGTKLPSSDYWFVADIKRGDQSFQIKGHFTIKR</sequence>
<dbReference type="InterPro" id="IPR026341">
    <property type="entry name" value="T9SS_type_B"/>
</dbReference>
<evidence type="ECO:0000313" key="2">
    <source>
        <dbReference type="Proteomes" id="UP000216840"/>
    </source>
</evidence>
<dbReference type="NCBIfam" id="NF038133">
    <property type="entry name" value="choice_anch_L"/>
    <property type="match status" value="1"/>
</dbReference>
<reference evidence="1 2" key="1">
    <citation type="submission" date="2017-05" db="EMBL/GenBank/DDBJ databases">
        <title>The draft genome sequence of Idiomarina salinarum WNB302.</title>
        <authorList>
            <person name="Sun Y."/>
            <person name="Chen B."/>
            <person name="Du Z."/>
        </authorList>
    </citation>
    <scope>NUCLEOTIDE SEQUENCE [LARGE SCALE GENOMIC DNA]</scope>
    <source>
        <strain evidence="1 2">WNB302</strain>
    </source>
</reference>
<accession>A0A265UY86</accession>
<proteinExistence type="predicted"/>
<dbReference type="Pfam" id="PF13585">
    <property type="entry name" value="CHU_C"/>
    <property type="match status" value="1"/>
</dbReference>
<name>A0A265UY86_9FLAO</name>
<protein>
    <recommendedName>
        <fullName evidence="3">T9SS type B sorting domain-containing protein</fullName>
    </recommendedName>
</protein>
<dbReference type="Proteomes" id="UP000216840">
    <property type="component" value="Unassembled WGS sequence"/>
</dbReference>
<evidence type="ECO:0000313" key="1">
    <source>
        <dbReference type="EMBL" id="OZV70027.1"/>
    </source>
</evidence>
<keyword evidence="2" id="KW-1185">Reference proteome</keyword>
<dbReference type="RefSeq" id="WP_094967617.1">
    <property type="nucleotide sequence ID" value="NZ_NGJN01000002.1"/>
</dbReference>
<dbReference type="OrthoDB" id="9765926at2"/>